<dbReference type="Pfam" id="PF03413">
    <property type="entry name" value="PepSY"/>
    <property type="match status" value="3"/>
</dbReference>
<feature type="domain" description="PepSY" evidence="3">
    <location>
        <begin position="35"/>
        <end position="96"/>
    </location>
</feature>
<feature type="domain" description="PepSY" evidence="3">
    <location>
        <begin position="187"/>
        <end position="249"/>
    </location>
</feature>
<keyword evidence="2" id="KW-0732">Signal</keyword>
<feature type="domain" description="PepSY" evidence="3">
    <location>
        <begin position="267"/>
        <end position="326"/>
    </location>
</feature>
<dbReference type="Proteomes" id="UP000823883">
    <property type="component" value="Unassembled WGS sequence"/>
</dbReference>
<feature type="region of interest" description="Disordered" evidence="1">
    <location>
        <begin position="96"/>
        <end position="187"/>
    </location>
</feature>
<feature type="compositionally biased region" description="Low complexity" evidence="1">
    <location>
        <begin position="103"/>
        <end position="142"/>
    </location>
</feature>
<organism evidence="4 5">
    <name type="scientific">Candidatus Lachnoclostridium pullistercoris</name>
    <dbReference type="NCBI Taxonomy" id="2838632"/>
    <lineage>
        <taxon>Bacteria</taxon>
        <taxon>Bacillati</taxon>
        <taxon>Bacillota</taxon>
        <taxon>Clostridia</taxon>
        <taxon>Lachnospirales</taxon>
        <taxon>Lachnospiraceae</taxon>
    </lineage>
</organism>
<feature type="signal peptide" evidence="2">
    <location>
        <begin position="1"/>
        <end position="21"/>
    </location>
</feature>
<accession>A0A9D2PAG6</accession>
<dbReference type="EMBL" id="DWWL01000004">
    <property type="protein sequence ID" value="HJC46564.1"/>
    <property type="molecule type" value="Genomic_DNA"/>
</dbReference>
<proteinExistence type="predicted"/>
<evidence type="ECO:0000259" key="3">
    <source>
        <dbReference type="Pfam" id="PF03413"/>
    </source>
</evidence>
<protein>
    <submittedName>
        <fullName evidence="4">PepSY domain-containing protein</fullName>
    </submittedName>
</protein>
<dbReference type="PROSITE" id="PS51257">
    <property type="entry name" value="PROKAR_LIPOPROTEIN"/>
    <property type="match status" value="1"/>
</dbReference>
<gene>
    <name evidence="4" type="ORF">IAA04_00740</name>
</gene>
<name>A0A9D2PAG6_9FIRM</name>
<evidence type="ECO:0000256" key="2">
    <source>
        <dbReference type="SAM" id="SignalP"/>
    </source>
</evidence>
<feature type="compositionally biased region" description="Low complexity" evidence="1">
    <location>
        <begin position="150"/>
        <end position="186"/>
    </location>
</feature>
<dbReference type="Gene3D" id="3.10.450.40">
    <property type="match status" value="3"/>
</dbReference>
<reference evidence="4" key="2">
    <citation type="submission" date="2021-04" db="EMBL/GenBank/DDBJ databases">
        <authorList>
            <person name="Gilroy R."/>
        </authorList>
    </citation>
    <scope>NUCLEOTIDE SEQUENCE</scope>
    <source>
        <strain evidence="4">CHK183-5548</strain>
    </source>
</reference>
<dbReference type="InterPro" id="IPR025711">
    <property type="entry name" value="PepSY"/>
</dbReference>
<feature type="chain" id="PRO_5039455549" evidence="2">
    <location>
        <begin position="22"/>
        <end position="334"/>
    </location>
</feature>
<evidence type="ECO:0000313" key="5">
    <source>
        <dbReference type="Proteomes" id="UP000823883"/>
    </source>
</evidence>
<comment type="caution">
    <text evidence="4">The sequence shown here is derived from an EMBL/GenBank/DDBJ whole genome shotgun (WGS) entry which is preliminary data.</text>
</comment>
<reference evidence="4" key="1">
    <citation type="journal article" date="2021" name="PeerJ">
        <title>Extensive microbial diversity within the chicken gut microbiome revealed by metagenomics and culture.</title>
        <authorList>
            <person name="Gilroy R."/>
            <person name="Ravi A."/>
            <person name="Getino M."/>
            <person name="Pursley I."/>
            <person name="Horton D.L."/>
            <person name="Alikhan N.F."/>
            <person name="Baker D."/>
            <person name="Gharbi K."/>
            <person name="Hall N."/>
            <person name="Watson M."/>
            <person name="Adriaenssens E.M."/>
            <person name="Foster-Nyarko E."/>
            <person name="Jarju S."/>
            <person name="Secka A."/>
            <person name="Antonio M."/>
            <person name="Oren A."/>
            <person name="Chaudhuri R.R."/>
            <person name="La Ragione R."/>
            <person name="Hildebrand F."/>
            <person name="Pallen M.J."/>
        </authorList>
    </citation>
    <scope>NUCLEOTIDE SEQUENCE</scope>
    <source>
        <strain evidence="4">CHK183-5548</strain>
    </source>
</reference>
<evidence type="ECO:0000313" key="4">
    <source>
        <dbReference type="EMBL" id="HJC46564.1"/>
    </source>
</evidence>
<dbReference type="AlphaFoldDB" id="A0A9D2PAG6"/>
<sequence length="334" mass="33905">MKKHQTFTLTAVLAGSALALAACGGKSASTADYIGIDAAKEAALADAGVSADQAVFSSAGLDSRDGVFYYEVNFEENGTEYEYDIDAMTGVVIEKEQSGAQPSADGSGTAAASADESGASAAQTAADGSGSDAAQTAADGSGASAGGSGTAAASADGSGSPADGSGSSAAQPSAGGSAAPQASSGSISESQAQAIALSQAGLTEDDVLFMEVKKDLHRGQVKYEVEFYANDGTEYSYDINAADGSVISYDFDAKDKFSSSPSPSGLLSEDQAKAAVLERVPGAAAEDIRLRLDEDDGRMEYEGWLIYDGMEYEFQIDAYSGSILEWEADSLQNP</sequence>
<evidence type="ECO:0000256" key="1">
    <source>
        <dbReference type="SAM" id="MobiDB-lite"/>
    </source>
</evidence>